<reference evidence="10 11" key="1">
    <citation type="submission" date="2016-01" db="EMBL/GenBank/DDBJ databases">
        <title>The new phylogeny of the genus Mycobacterium.</title>
        <authorList>
            <person name="Tarcisio F."/>
            <person name="Conor M."/>
            <person name="Antonella G."/>
            <person name="Elisabetta G."/>
            <person name="Giulia F.S."/>
            <person name="Sara T."/>
            <person name="Anna F."/>
            <person name="Clotilde B."/>
            <person name="Roberto B."/>
            <person name="Veronica D.S."/>
            <person name="Fabio R."/>
            <person name="Monica P."/>
            <person name="Olivier J."/>
            <person name="Enrico T."/>
            <person name="Nicola S."/>
        </authorList>
    </citation>
    <scope>NUCLEOTIDE SEQUENCE [LARGE SCALE GENOMIC DNA]</scope>
    <source>
        <strain evidence="10 11">DSM 45541</strain>
    </source>
</reference>
<gene>
    <name evidence="10" type="ORF">AWC12_29170</name>
</gene>
<dbReference type="InterPro" id="IPR046373">
    <property type="entry name" value="Acyl-CoA_Oxase/DH_mid-dom_sf"/>
</dbReference>
<evidence type="ECO:0000259" key="7">
    <source>
        <dbReference type="Pfam" id="PF00441"/>
    </source>
</evidence>
<dbReference type="GO" id="GO:0005886">
    <property type="term" value="C:plasma membrane"/>
    <property type="evidence" value="ECO:0007669"/>
    <property type="project" value="TreeGrafter"/>
</dbReference>
<feature type="domain" description="Acyl-CoA dehydrogenase/oxidase N-terminal" evidence="9">
    <location>
        <begin position="10"/>
        <end position="124"/>
    </location>
</feature>
<dbReference type="Gene3D" id="2.40.110.10">
    <property type="entry name" value="Butyryl-CoA Dehydrogenase, subunit A, domain 2"/>
    <property type="match status" value="1"/>
</dbReference>
<evidence type="ECO:0000313" key="11">
    <source>
        <dbReference type="Proteomes" id="UP000193622"/>
    </source>
</evidence>
<evidence type="ECO:0000256" key="5">
    <source>
        <dbReference type="ARBA" id="ARBA00023002"/>
    </source>
</evidence>
<keyword evidence="5 6" id="KW-0560">Oxidoreductase</keyword>
<dbReference type="InterPro" id="IPR009100">
    <property type="entry name" value="AcylCoA_DH/oxidase_NM_dom_sf"/>
</dbReference>
<keyword evidence="3 6" id="KW-0285">Flavoprotein</keyword>
<dbReference type="InterPro" id="IPR037069">
    <property type="entry name" value="AcylCoA_DH/ox_N_sf"/>
</dbReference>
<dbReference type="GO" id="GO:0003995">
    <property type="term" value="F:acyl-CoA dehydrogenase activity"/>
    <property type="evidence" value="ECO:0007669"/>
    <property type="project" value="InterPro"/>
</dbReference>
<organism evidence="10 11">
    <name type="scientific">Mycolicibacterium iranicum</name>
    <name type="common">Mycobacterium iranicum</name>
    <dbReference type="NCBI Taxonomy" id="912594"/>
    <lineage>
        <taxon>Bacteria</taxon>
        <taxon>Bacillati</taxon>
        <taxon>Actinomycetota</taxon>
        <taxon>Actinomycetes</taxon>
        <taxon>Mycobacteriales</taxon>
        <taxon>Mycobacteriaceae</taxon>
        <taxon>Mycolicibacterium</taxon>
    </lineage>
</organism>
<dbReference type="Gene3D" id="1.10.540.10">
    <property type="entry name" value="Acyl-CoA dehydrogenase/oxidase, N-terminal domain"/>
    <property type="match status" value="1"/>
</dbReference>
<keyword evidence="4 6" id="KW-0274">FAD</keyword>
<dbReference type="PROSITE" id="PS00072">
    <property type="entry name" value="ACYL_COA_DH_1"/>
    <property type="match status" value="1"/>
</dbReference>
<feature type="domain" description="Acyl-CoA dehydrogenase/oxidase C-terminal" evidence="7">
    <location>
        <begin position="236"/>
        <end position="387"/>
    </location>
</feature>
<evidence type="ECO:0000259" key="9">
    <source>
        <dbReference type="Pfam" id="PF02771"/>
    </source>
</evidence>
<dbReference type="InterPro" id="IPR013786">
    <property type="entry name" value="AcylCoA_DH/ox_N"/>
</dbReference>
<feature type="domain" description="Acyl-CoA oxidase/dehydrogenase middle" evidence="8">
    <location>
        <begin position="129"/>
        <end position="224"/>
    </location>
</feature>
<evidence type="ECO:0000256" key="4">
    <source>
        <dbReference type="ARBA" id="ARBA00022827"/>
    </source>
</evidence>
<dbReference type="FunFam" id="2.40.110.10:FF:000011">
    <property type="entry name" value="Acyl-CoA dehydrogenase FadE34"/>
    <property type="match status" value="1"/>
</dbReference>
<evidence type="ECO:0000256" key="1">
    <source>
        <dbReference type="ARBA" id="ARBA00001974"/>
    </source>
</evidence>
<evidence type="ECO:0000313" key="10">
    <source>
        <dbReference type="EMBL" id="ORV81108.1"/>
    </source>
</evidence>
<dbReference type="GO" id="GO:0050660">
    <property type="term" value="F:flavin adenine dinucleotide binding"/>
    <property type="evidence" value="ECO:0007669"/>
    <property type="project" value="InterPro"/>
</dbReference>
<dbReference type="PANTHER" id="PTHR43292">
    <property type="entry name" value="ACYL-COA DEHYDROGENASE"/>
    <property type="match status" value="1"/>
</dbReference>
<dbReference type="InterPro" id="IPR009075">
    <property type="entry name" value="AcylCo_DH/oxidase_C"/>
</dbReference>
<dbReference type="PANTHER" id="PTHR43292:SF3">
    <property type="entry name" value="ACYL-COA DEHYDROGENASE FADE29"/>
    <property type="match status" value="1"/>
</dbReference>
<dbReference type="Pfam" id="PF02770">
    <property type="entry name" value="Acyl-CoA_dh_M"/>
    <property type="match status" value="1"/>
</dbReference>
<dbReference type="EMBL" id="LQPC01000076">
    <property type="protein sequence ID" value="ORV81108.1"/>
    <property type="molecule type" value="Genomic_DNA"/>
</dbReference>
<evidence type="ECO:0000259" key="8">
    <source>
        <dbReference type="Pfam" id="PF02770"/>
    </source>
</evidence>
<dbReference type="AlphaFoldDB" id="A0A1X1W3L3"/>
<evidence type="ECO:0000256" key="3">
    <source>
        <dbReference type="ARBA" id="ARBA00022630"/>
    </source>
</evidence>
<protein>
    <submittedName>
        <fullName evidence="10">Acyl-CoA dehydrogenase</fullName>
    </submittedName>
</protein>
<dbReference type="InterPro" id="IPR036250">
    <property type="entry name" value="AcylCo_DH-like_C"/>
</dbReference>
<dbReference type="SUPFAM" id="SSF47203">
    <property type="entry name" value="Acyl-CoA dehydrogenase C-terminal domain-like"/>
    <property type="match status" value="1"/>
</dbReference>
<dbReference type="RefSeq" id="WP_085178340.1">
    <property type="nucleotide sequence ID" value="NZ_LQPC01000076.1"/>
</dbReference>
<dbReference type="Proteomes" id="UP000193622">
    <property type="component" value="Unassembled WGS sequence"/>
</dbReference>
<dbReference type="Pfam" id="PF00441">
    <property type="entry name" value="Acyl-CoA_dh_1"/>
    <property type="match status" value="1"/>
</dbReference>
<proteinExistence type="inferred from homology"/>
<comment type="similarity">
    <text evidence="2 6">Belongs to the acyl-CoA dehydrogenase family.</text>
</comment>
<dbReference type="InterPro" id="IPR052161">
    <property type="entry name" value="Mycobact_Acyl-CoA_DH"/>
</dbReference>
<dbReference type="Gene3D" id="1.20.140.10">
    <property type="entry name" value="Butyryl-CoA Dehydrogenase, subunit A, domain 3"/>
    <property type="match status" value="1"/>
</dbReference>
<evidence type="ECO:0000256" key="2">
    <source>
        <dbReference type="ARBA" id="ARBA00009347"/>
    </source>
</evidence>
<dbReference type="SUPFAM" id="SSF56645">
    <property type="entry name" value="Acyl-CoA dehydrogenase NM domain-like"/>
    <property type="match status" value="1"/>
</dbReference>
<evidence type="ECO:0000256" key="6">
    <source>
        <dbReference type="RuleBase" id="RU362125"/>
    </source>
</evidence>
<dbReference type="InterPro" id="IPR006091">
    <property type="entry name" value="Acyl-CoA_Oxase/DH_mid-dom"/>
</dbReference>
<dbReference type="Pfam" id="PF02771">
    <property type="entry name" value="Acyl-CoA_dh_N"/>
    <property type="match status" value="1"/>
</dbReference>
<accession>A0A1X1W3L3</accession>
<name>A0A1X1W3L3_MYCIR</name>
<comment type="caution">
    <text evidence="10">The sequence shown here is derived from an EMBL/GenBank/DDBJ whole genome shotgun (WGS) entry which is preliminary data.</text>
</comment>
<dbReference type="InterPro" id="IPR006089">
    <property type="entry name" value="Acyl-CoA_DH_CS"/>
</dbReference>
<sequence length="392" mass="42934">MRLTFDNAVEAFRAEFIAFLEANLPAEAEAARETSRSTAHVPPWARRWQQLQFEHGWLLPGNPPEFGGRNAGVLEQFVHREELARRRIYHCFNPQGVGIIAASLLTFGTDEQKQRWAVPILRGELTASLGMSEPGAGSDLAGLSTRAAREGDEFVVNGQKVWTSGAHDADVLLTFVRTDPDAVRHRGISALLIPTDTPGVERRPFASVHDRKNLDFNEVFFTDVRVSATNLVGPLNDGWKVANGSLGHERTMMWMSFADRMAQTLETYIPSGELDRDKYATTVMDLYALRLLGSAALGQAARGERDVPAVSVLKVLGSEAEQNAYRHVLEASGADALLGNAPTGPYNAFAPEQYAASWFTRYLGSFAGTIAGGTSEIQRNIIAQRILGLPAR</sequence>
<comment type="cofactor">
    <cofactor evidence="1 6">
        <name>FAD</name>
        <dbReference type="ChEBI" id="CHEBI:57692"/>
    </cofactor>
</comment>